<feature type="chain" id="PRO_5035685246" description="Transmembrane protein 62" evidence="2">
    <location>
        <begin position="18"/>
        <end position="648"/>
    </location>
</feature>
<dbReference type="Pfam" id="PF24394">
    <property type="entry name" value="TMEM62_C"/>
    <property type="match status" value="1"/>
</dbReference>
<name>A0A814R706_ADIRI</name>
<comment type="caution">
    <text evidence="5">The sequence shown here is derived from an EMBL/GenBank/DDBJ whole genome shotgun (WGS) entry which is preliminary data.</text>
</comment>
<sequence length="648" mass="75487">MKLIILLLNLHIYVVFSSNEYFGNTSKHLFYFVQVTDIHITHFGHEDRMKQFEDFCNQIIKTLIKPEVTVVSGDLVNNVGGLKYKHDRLFGTGQYEQEWNIYRNILDRTNVTQYTKWLDIKGNHDTFMDSNPDSPKSFFRVYSHQGHLHSGSYEYTLTTKDNDSYSFIGIDFCPKPGVGRPFNFFGSISDKEMQNLVRLSEQTKNSTSTILFGHYPLSYTYSYGLQRLMSHALVYLNGHLHSGIKQLYARHSTGLLELELGDWKRNRRFRLITIDSGILSFGDFRFNDPIYAVISNPKSARFKTSREPLIRPRENTHIRIVIFAYLPIVDVQISIDGQSMGSARQAIDHSNLFVLPWNASVYHDDNLHVISVQIRDQENNSITITHEFSLSLSTITSWNKSKIFLTVHQPTFGLCFLTLSLFIYIALLLLFRHQAKRISNHFDGRCLLWNRFRLRMTLLCSVDLIYFSLLAFAIYHFIGPWYIGYLTQDHIGAVFLWGILIQRTYLPPDIQVLSGNFQLYFIVFPYTHCLSSLCYYRYKQLQSSTNLIKFYFSRCGRIFTIYILFVYAIGFLMFWSFVMTASYRFGWILSPFGLILIAFAIFLYLHAHRLKCGDFKLLTSQSSTEIMNSHNSKVQTQIGEQQSVLKSR</sequence>
<dbReference type="InterPro" id="IPR056229">
    <property type="entry name" value="Ig_TMM62"/>
</dbReference>
<evidence type="ECO:0000313" key="7">
    <source>
        <dbReference type="Proteomes" id="UP000663828"/>
    </source>
</evidence>
<organism evidence="5 8">
    <name type="scientific">Adineta ricciae</name>
    <name type="common">Rotifer</name>
    <dbReference type="NCBI Taxonomy" id="249248"/>
    <lineage>
        <taxon>Eukaryota</taxon>
        <taxon>Metazoa</taxon>
        <taxon>Spiralia</taxon>
        <taxon>Gnathifera</taxon>
        <taxon>Rotifera</taxon>
        <taxon>Eurotatoria</taxon>
        <taxon>Bdelloidea</taxon>
        <taxon>Adinetida</taxon>
        <taxon>Adinetidae</taxon>
        <taxon>Adineta</taxon>
    </lineage>
</organism>
<evidence type="ECO:0000313" key="5">
    <source>
        <dbReference type="EMBL" id="CAF1129780.1"/>
    </source>
</evidence>
<dbReference type="SUPFAM" id="SSF56300">
    <property type="entry name" value="Metallo-dependent phosphatases"/>
    <property type="match status" value="1"/>
</dbReference>
<proteinExistence type="predicted"/>
<evidence type="ECO:0000256" key="2">
    <source>
        <dbReference type="SAM" id="SignalP"/>
    </source>
</evidence>
<dbReference type="OrthoDB" id="27234at2759"/>
<feature type="transmembrane region" description="Helical" evidence="1">
    <location>
        <begin position="452"/>
        <end position="478"/>
    </location>
</feature>
<keyword evidence="1" id="KW-0812">Transmembrane</keyword>
<dbReference type="InterPro" id="IPR029052">
    <property type="entry name" value="Metallo-depent_PP-like"/>
</dbReference>
<feature type="transmembrane region" description="Helical" evidence="1">
    <location>
        <begin position="559"/>
        <end position="579"/>
    </location>
</feature>
<keyword evidence="1" id="KW-0472">Membrane</keyword>
<evidence type="ECO:0000256" key="1">
    <source>
        <dbReference type="SAM" id="Phobius"/>
    </source>
</evidence>
<accession>A0A814R706</accession>
<feature type="signal peptide" evidence="2">
    <location>
        <begin position="1"/>
        <end position="17"/>
    </location>
</feature>
<feature type="domain" description="TMEM62 C-terminal" evidence="4">
    <location>
        <begin position="414"/>
        <end position="537"/>
    </location>
</feature>
<dbReference type="PANTHER" id="PTHR14795:SF0">
    <property type="entry name" value="TRANSMEMBRANE PROTEIN 62"/>
    <property type="match status" value="1"/>
</dbReference>
<protein>
    <recommendedName>
        <fullName evidence="9">Transmembrane protein 62</fullName>
    </recommendedName>
</protein>
<gene>
    <name evidence="5" type="ORF">EDS130_LOCUS21514</name>
    <name evidence="6" type="ORF">XAT740_LOCUS25527</name>
</gene>
<evidence type="ECO:0000313" key="8">
    <source>
        <dbReference type="Proteomes" id="UP000663852"/>
    </source>
</evidence>
<keyword evidence="2" id="KW-0732">Signal</keyword>
<dbReference type="EMBL" id="CAJNOR010002027">
    <property type="protein sequence ID" value="CAF1236879.1"/>
    <property type="molecule type" value="Genomic_DNA"/>
</dbReference>
<dbReference type="Proteomes" id="UP000663852">
    <property type="component" value="Unassembled WGS sequence"/>
</dbReference>
<dbReference type="Pfam" id="PF24384">
    <property type="entry name" value="Ig_TMM62"/>
    <property type="match status" value="1"/>
</dbReference>
<dbReference type="Proteomes" id="UP000663828">
    <property type="component" value="Unassembled WGS sequence"/>
</dbReference>
<dbReference type="AlphaFoldDB" id="A0A814R706"/>
<feature type="transmembrane region" description="Helical" evidence="1">
    <location>
        <begin position="585"/>
        <end position="605"/>
    </location>
</feature>
<feature type="domain" description="TMEM62 Ig-like" evidence="3">
    <location>
        <begin position="291"/>
        <end position="389"/>
    </location>
</feature>
<feature type="transmembrane region" description="Helical" evidence="1">
    <location>
        <begin position="517"/>
        <end position="538"/>
    </location>
</feature>
<keyword evidence="7" id="KW-1185">Reference proteome</keyword>
<evidence type="ECO:0008006" key="9">
    <source>
        <dbReference type="Google" id="ProtNLM"/>
    </source>
</evidence>
<feature type="transmembrane region" description="Helical" evidence="1">
    <location>
        <begin position="411"/>
        <end position="431"/>
    </location>
</feature>
<dbReference type="InterPro" id="IPR056230">
    <property type="entry name" value="TMEM62_C"/>
</dbReference>
<evidence type="ECO:0000313" key="6">
    <source>
        <dbReference type="EMBL" id="CAF1236879.1"/>
    </source>
</evidence>
<evidence type="ECO:0000259" key="4">
    <source>
        <dbReference type="Pfam" id="PF24394"/>
    </source>
</evidence>
<reference evidence="5" key="1">
    <citation type="submission" date="2021-02" db="EMBL/GenBank/DDBJ databases">
        <authorList>
            <person name="Nowell W R."/>
        </authorList>
    </citation>
    <scope>NUCLEOTIDE SEQUENCE</scope>
</reference>
<dbReference type="EMBL" id="CAJNOJ010000109">
    <property type="protein sequence ID" value="CAF1129780.1"/>
    <property type="molecule type" value="Genomic_DNA"/>
</dbReference>
<dbReference type="PANTHER" id="PTHR14795">
    <property type="entry name" value="HELICASE RELATED"/>
    <property type="match status" value="1"/>
</dbReference>
<dbReference type="Gene3D" id="3.60.21.10">
    <property type="match status" value="1"/>
</dbReference>
<evidence type="ECO:0000259" key="3">
    <source>
        <dbReference type="Pfam" id="PF24384"/>
    </source>
</evidence>
<keyword evidence="1" id="KW-1133">Transmembrane helix</keyword>